<evidence type="ECO:0000259" key="1">
    <source>
        <dbReference type="Pfam" id="PF12713"/>
    </source>
</evidence>
<sequence>MLSMDIQQLDAETTAWKDSLLRAAQEAGFHFEPPKLFEDFETMVEQYKQAAASDPDIDVTDIQQMWGIVVGEYLREKMGMEWVVITDDYGTDLAILATAPNGDHVYSCPIIVVGKRFSPDYEPGQLEFFCNQFMVTSLAQLQ</sequence>
<dbReference type="EMBL" id="BA000036">
    <property type="protein sequence ID" value="BAB97823.1"/>
    <property type="molecule type" value="Genomic_DNA"/>
</dbReference>
<dbReference type="KEGG" id="cgl:Cgl0430"/>
<gene>
    <name evidence="2" type="ordered locus">Cgl0430</name>
</gene>
<evidence type="ECO:0000313" key="2">
    <source>
        <dbReference type="EMBL" id="BAB97823.1"/>
    </source>
</evidence>
<protein>
    <recommendedName>
        <fullName evidence="1">DUF3806 domain-containing protein</fullName>
    </recommendedName>
</protein>
<dbReference type="Pfam" id="PF12713">
    <property type="entry name" value="DUF3806"/>
    <property type="match status" value="1"/>
</dbReference>
<dbReference type="PATRIC" id="fig|196627.13.peg.429"/>
<keyword evidence="3" id="KW-1185">Reference proteome</keyword>
<name>Q8NT80_CORGL</name>
<dbReference type="AlphaFoldDB" id="Q8NT80"/>
<dbReference type="STRING" id="196627.cg0511"/>
<dbReference type="InterPro" id="IPR024266">
    <property type="entry name" value="DUF3806"/>
</dbReference>
<accession>Q8NT80</accession>
<reference evidence="3" key="1">
    <citation type="journal article" date="2003" name="Appl. Microbiol. Biotechnol.">
        <title>The Corynebacterium glutamicum genome: features and impacts on biotechnological processes.</title>
        <authorList>
            <person name="Ikeda M."/>
            <person name="Nakagawa S."/>
        </authorList>
    </citation>
    <scope>NUCLEOTIDE SEQUENCE [LARGE SCALE GENOMIC DNA]</scope>
    <source>
        <strain evidence="3">ATCC 13032 / DSM 20300 / BCRC 11384 / JCM 1318 / LMG 3730 / NCIMB 10025</strain>
    </source>
</reference>
<feature type="domain" description="DUF3806" evidence="1">
    <location>
        <begin position="39"/>
        <end position="129"/>
    </location>
</feature>
<evidence type="ECO:0000313" key="3">
    <source>
        <dbReference type="Proteomes" id="UP000000582"/>
    </source>
</evidence>
<dbReference type="HOGENOM" id="CLU_1945130_0_0_11"/>
<dbReference type="eggNOG" id="ENOG5032B8M">
    <property type="taxonomic scope" value="Bacteria"/>
</dbReference>
<dbReference type="BioCyc" id="CORYNE:G18NG-9987-MONOMER"/>
<dbReference type="Proteomes" id="UP000000582">
    <property type="component" value="Chromosome"/>
</dbReference>
<proteinExistence type="predicted"/>
<organism evidence="2 3">
    <name type="scientific">Corynebacterium glutamicum (strain ATCC 13032 / DSM 20300 / JCM 1318 / BCRC 11384 / CCUG 27702 / LMG 3730 / NBRC 12168 / NCIMB 10025 / NRRL B-2784 / 534)</name>
    <dbReference type="NCBI Taxonomy" id="196627"/>
    <lineage>
        <taxon>Bacteria</taxon>
        <taxon>Bacillati</taxon>
        <taxon>Actinomycetota</taxon>
        <taxon>Actinomycetes</taxon>
        <taxon>Mycobacteriales</taxon>
        <taxon>Corynebacteriaceae</taxon>
        <taxon>Corynebacterium</taxon>
    </lineage>
</organism>
<dbReference type="OrthoDB" id="4407046at2"/>